<reference evidence="6 7" key="1">
    <citation type="journal article" date="2019" name="Int. J. Syst. Evol. Microbiol.">
        <title>The Global Catalogue of Microorganisms (GCM) 10K type strain sequencing project: providing services to taxonomists for standard genome sequencing and annotation.</title>
        <authorList>
            <consortium name="The Broad Institute Genomics Platform"/>
            <consortium name="The Broad Institute Genome Sequencing Center for Infectious Disease"/>
            <person name="Wu L."/>
            <person name="Ma J."/>
        </authorList>
    </citation>
    <scope>NUCLEOTIDE SEQUENCE [LARGE SCALE GENOMIC DNA]</scope>
    <source>
        <strain evidence="6 7">JCM 13476</strain>
    </source>
</reference>
<evidence type="ECO:0000256" key="4">
    <source>
        <dbReference type="PROSITE-ProRule" id="PRU00169"/>
    </source>
</evidence>
<dbReference type="InterPro" id="IPR011006">
    <property type="entry name" value="CheY-like_superfamily"/>
</dbReference>
<organism evidence="6 7">
    <name type="scientific">Brevundimonas terrae</name>
    <dbReference type="NCBI Taxonomy" id="363631"/>
    <lineage>
        <taxon>Bacteria</taxon>
        <taxon>Pseudomonadati</taxon>
        <taxon>Pseudomonadota</taxon>
        <taxon>Alphaproteobacteria</taxon>
        <taxon>Caulobacterales</taxon>
        <taxon>Caulobacteraceae</taxon>
        <taxon>Brevundimonas</taxon>
    </lineage>
</organism>
<evidence type="ECO:0000313" key="7">
    <source>
        <dbReference type="Proteomes" id="UP001500791"/>
    </source>
</evidence>
<feature type="domain" description="Response regulatory" evidence="5">
    <location>
        <begin position="92"/>
        <end position="204"/>
    </location>
</feature>
<accession>A0ABN0Y472</accession>
<evidence type="ECO:0000313" key="6">
    <source>
        <dbReference type="EMBL" id="GAA0382680.1"/>
    </source>
</evidence>
<comment type="caution">
    <text evidence="6">The sequence shown here is derived from an EMBL/GenBank/DDBJ whole genome shotgun (WGS) entry which is preliminary data.</text>
</comment>
<dbReference type="InterPro" id="IPR001789">
    <property type="entry name" value="Sig_transdc_resp-reg_receiver"/>
</dbReference>
<keyword evidence="2" id="KW-0902">Two-component regulatory system</keyword>
<name>A0ABN0Y472_9CAUL</name>
<dbReference type="Pfam" id="PF00072">
    <property type="entry name" value="Response_reg"/>
    <property type="match status" value="1"/>
</dbReference>
<dbReference type="PROSITE" id="PS50110">
    <property type="entry name" value="RESPONSE_REGULATORY"/>
    <property type="match status" value="1"/>
</dbReference>
<dbReference type="SMART" id="SM00448">
    <property type="entry name" value="REC"/>
    <property type="match status" value="1"/>
</dbReference>
<dbReference type="EMBL" id="BAAAEJ010000003">
    <property type="protein sequence ID" value="GAA0382680.1"/>
    <property type="molecule type" value="Genomic_DNA"/>
</dbReference>
<keyword evidence="1 4" id="KW-0597">Phosphoprotein</keyword>
<dbReference type="PANTHER" id="PTHR48111">
    <property type="entry name" value="REGULATOR OF RPOS"/>
    <property type="match status" value="1"/>
</dbReference>
<dbReference type="SUPFAM" id="SSF52172">
    <property type="entry name" value="CheY-like"/>
    <property type="match status" value="1"/>
</dbReference>
<sequence length="207" mass="22250">MSYTKDRPDLRVDPGVERLCAVYDAHMDHNAPLSSAADAELRALARIFDLASDGPSRTLWPMIRSLLLKQAPISPALNESDEEADMTREALNVLVVEDDAETAATLTEMLDEAGHRVIGPFHSAETAEAATALHPIDLALLDINLSGEASGVDLARSLKNSWGVPVIFLSGDVSQAARHADMAAAMIIKPYSTADVLSAIHRLEITN</sequence>
<proteinExistence type="predicted"/>
<dbReference type="PANTHER" id="PTHR48111:SF40">
    <property type="entry name" value="PHOSPHATE REGULON TRANSCRIPTIONAL REGULATORY PROTEIN PHOB"/>
    <property type="match status" value="1"/>
</dbReference>
<gene>
    <name evidence="6" type="ORF">GCM10009093_07050</name>
</gene>
<evidence type="ECO:0000256" key="1">
    <source>
        <dbReference type="ARBA" id="ARBA00022553"/>
    </source>
</evidence>
<dbReference type="Gene3D" id="3.40.50.2300">
    <property type="match status" value="1"/>
</dbReference>
<dbReference type="RefSeq" id="WP_167175110.1">
    <property type="nucleotide sequence ID" value="NZ_BAAAEJ010000003.1"/>
</dbReference>
<evidence type="ECO:0000256" key="3">
    <source>
        <dbReference type="ARBA" id="ARBA00023125"/>
    </source>
</evidence>
<keyword evidence="7" id="KW-1185">Reference proteome</keyword>
<dbReference type="Proteomes" id="UP001500791">
    <property type="component" value="Unassembled WGS sequence"/>
</dbReference>
<protein>
    <recommendedName>
        <fullName evidence="5">Response regulatory domain-containing protein</fullName>
    </recommendedName>
</protein>
<dbReference type="InterPro" id="IPR039420">
    <property type="entry name" value="WalR-like"/>
</dbReference>
<keyword evidence="3" id="KW-0238">DNA-binding</keyword>
<evidence type="ECO:0000256" key="2">
    <source>
        <dbReference type="ARBA" id="ARBA00023012"/>
    </source>
</evidence>
<evidence type="ECO:0000259" key="5">
    <source>
        <dbReference type="PROSITE" id="PS50110"/>
    </source>
</evidence>
<feature type="modified residue" description="4-aspartylphosphate" evidence="4">
    <location>
        <position position="142"/>
    </location>
</feature>